<gene>
    <name evidence="1" type="ORF">GCM10023336_07530</name>
</gene>
<reference evidence="2" key="1">
    <citation type="journal article" date="2019" name="Int. J. Syst. Evol. Microbiol.">
        <title>The Global Catalogue of Microorganisms (GCM) 10K type strain sequencing project: providing services to taxonomists for standard genome sequencing and annotation.</title>
        <authorList>
            <consortium name="The Broad Institute Genomics Platform"/>
            <consortium name="The Broad Institute Genome Sequencing Center for Infectious Disease"/>
            <person name="Wu L."/>
            <person name="Ma J."/>
        </authorList>
    </citation>
    <scope>NUCLEOTIDE SEQUENCE [LARGE SCALE GENOMIC DNA]</scope>
    <source>
        <strain evidence="2">JCM 18410</strain>
    </source>
</reference>
<dbReference type="Proteomes" id="UP001500124">
    <property type="component" value="Unassembled WGS sequence"/>
</dbReference>
<accession>A0ABP9JW15</accession>
<keyword evidence="2" id="KW-1185">Reference proteome</keyword>
<evidence type="ECO:0008006" key="3">
    <source>
        <dbReference type="Google" id="ProtNLM"/>
    </source>
</evidence>
<evidence type="ECO:0000313" key="2">
    <source>
        <dbReference type="Proteomes" id="UP001500124"/>
    </source>
</evidence>
<sequence>MWDTLLGSDRGAEGVGADEESFRLTHPFSPAFMDTLVHVSSAHQRNRTGMKLMGQLLADHRAELRLADLIPVGDLYPLITAGGDKPFTHSLKVVFEAADKLYRTKLRPYLTA</sequence>
<name>A0ABP9JW15_9ACTN</name>
<comment type="caution">
    <text evidence="1">The sequence shown here is derived from an EMBL/GenBank/DDBJ whole genome shotgun (WGS) entry which is preliminary data.</text>
</comment>
<protein>
    <recommendedName>
        <fullName evidence="3">GNAT family N-acetyltransferase</fullName>
    </recommendedName>
</protein>
<dbReference type="EMBL" id="BAABKC010000011">
    <property type="protein sequence ID" value="GAA5044779.1"/>
    <property type="molecule type" value="Genomic_DNA"/>
</dbReference>
<proteinExistence type="predicted"/>
<evidence type="ECO:0000313" key="1">
    <source>
        <dbReference type="EMBL" id="GAA5044779.1"/>
    </source>
</evidence>
<organism evidence="1 2">
    <name type="scientific">Streptomyces similanensis</name>
    <dbReference type="NCBI Taxonomy" id="1274988"/>
    <lineage>
        <taxon>Bacteria</taxon>
        <taxon>Bacillati</taxon>
        <taxon>Actinomycetota</taxon>
        <taxon>Actinomycetes</taxon>
        <taxon>Kitasatosporales</taxon>
        <taxon>Streptomycetaceae</taxon>
        <taxon>Streptomyces</taxon>
    </lineage>
</organism>